<reference evidence="5" key="1">
    <citation type="submission" date="2020-02" db="EMBL/GenBank/DDBJ databases">
        <authorList>
            <person name="Meier V. D."/>
        </authorList>
    </citation>
    <scope>NUCLEOTIDE SEQUENCE</scope>
    <source>
        <strain evidence="5">AVDCRST_MAG08</strain>
    </source>
</reference>
<dbReference type="PROSITE" id="PS50977">
    <property type="entry name" value="HTH_TETR_2"/>
    <property type="match status" value="1"/>
</dbReference>
<name>A0A6J4HX11_9PROT</name>
<dbReference type="InterPro" id="IPR001647">
    <property type="entry name" value="HTH_TetR"/>
</dbReference>
<dbReference type="EMBL" id="CADCTG010000124">
    <property type="protein sequence ID" value="CAA9235272.1"/>
    <property type="molecule type" value="Genomic_DNA"/>
</dbReference>
<dbReference type="Pfam" id="PF00440">
    <property type="entry name" value="TetR_N"/>
    <property type="match status" value="1"/>
</dbReference>
<feature type="DNA-binding region" description="H-T-H motif" evidence="2">
    <location>
        <begin position="46"/>
        <end position="65"/>
    </location>
</feature>
<dbReference type="Pfam" id="PF14246">
    <property type="entry name" value="TetR_C_7"/>
    <property type="match status" value="1"/>
</dbReference>
<dbReference type="PANTHER" id="PTHR30055">
    <property type="entry name" value="HTH-TYPE TRANSCRIPTIONAL REGULATOR RUTR"/>
    <property type="match status" value="1"/>
</dbReference>
<dbReference type="SUPFAM" id="SSF48498">
    <property type="entry name" value="Tetracyclin repressor-like, C-terminal domain"/>
    <property type="match status" value="1"/>
</dbReference>
<accession>A0A6J4HX11</accession>
<dbReference type="PRINTS" id="PR00455">
    <property type="entry name" value="HTHTETR"/>
</dbReference>
<dbReference type="PANTHER" id="PTHR30055:SF223">
    <property type="entry name" value="HTH-TYPE TRANSCRIPTIONAL REGULATOR UIDR"/>
    <property type="match status" value="1"/>
</dbReference>
<dbReference type="GO" id="GO:0000976">
    <property type="term" value="F:transcription cis-regulatory region binding"/>
    <property type="evidence" value="ECO:0007669"/>
    <property type="project" value="TreeGrafter"/>
</dbReference>
<dbReference type="InterPro" id="IPR050109">
    <property type="entry name" value="HTH-type_TetR-like_transc_reg"/>
</dbReference>
<dbReference type="InterPro" id="IPR009057">
    <property type="entry name" value="Homeodomain-like_sf"/>
</dbReference>
<dbReference type="InterPro" id="IPR039536">
    <property type="entry name" value="TetR_C_Proteobacteria"/>
</dbReference>
<dbReference type="AlphaFoldDB" id="A0A6J4HX11"/>
<dbReference type="SUPFAM" id="SSF46689">
    <property type="entry name" value="Homeodomain-like"/>
    <property type="match status" value="1"/>
</dbReference>
<evidence type="ECO:0000256" key="1">
    <source>
        <dbReference type="ARBA" id="ARBA00023125"/>
    </source>
</evidence>
<evidence type="ECO:0000256" key="2">
    <source>
        <dbReference type="PROSITE-ProRule" id="PRU00335"/>
    </source>
</evidence>
<evidence type="ECO:0000259" key="4">
    <source>
        <dbReference type="PROSITE" id="PS50977"/>
    </source>
</evidence>
<proteinExistence type="predicted"/>
<dbReference type="InterPro" id="IPR036271">
    <property type="entry name" value="Tet_transcr_reg_TetR-rel_C_sf"/>
</dbReference>
<dbReference type="GO" id="GO:0003700">
    <property type="term" value="F:DNA-binding transcription factor activity"/>
    <property type="evidence" value="ECO:0007669"/>
    <property type="project" value="TreeGrafter"/>
</dbReference>
<evidence type="ECO:0000256" key="3">
    <source>
        <dbReference type="SAM" id="MobiDB-lite"/>
    </source>
</evidence>
<evidence type="ECO:0000313" key="5">
    <source>
        <dbReference type="EMBL" id="CAA9235272.1"/>
    </source>
</evidence>
<feature type="region of interest" description="Disordered" evidence="3">
    <location>
        <begin position="1"/>
        <end position="21"/>
    </location>
</feature>
<sequence length="232" mass="24752">MAARPAEIESGGTGPARRRLAPAERTPQILAAALEEFAERGYAGASMAAAAARAGVTKGLIYHYFPGKADLFKAVVRSCVQPVFSEAERMIAAFEGPKAELLRGLIELAYDRVTAERRERVLFKLILAEADRFPELAAFYNAEVLSRGLALVGNVLRAGAASGEFRPEAADAVGLAPVLLAPAIMASIWQMMLGEERAPDLAAMRRAHVDLVLRGLLQAPGPGAPAPPKRLR</sequence>
<gene>
    <name evidence="5" type="ORF">AVDCRST_MAG08-1336</name>
</gene>
<keyword evidence="1 2" id="KW-0238">DNA-binding</keyword>
<dbReference type="Gene3D" id="1.10.357.10">
    <property type="entry name" value="Tetracycline Repressor, domain 2"/>
    <property type="match status" value="1"/>
</dbReference>
<feature type="domain" description="HTH tetR-type" evidence="4">
    <location>
        <begin position="23"/>
        <end position="83"/>
    </location>
</feature>
<organism evidence="5">
    <name type="scientific">uncultured Acetobacteraceae bacterium</name>
    <dbReference type="NCBI Taxonomy" id="169975"/>
    <lineage>
        <taxon>Bacteria</taxon>
        <taxon>Pseudomonadati</taxon>
        <taxon>Pseudomonadota</taxon>
        <taxon>Alphaproteobacteria</taxon>
        <taxon>Acetobacterales</taxon>
        <taxon>Acetobacteraceae</taxon>
        <taxon>environmental samples</taxon>
    </lineage>
</organism>
<protein>
    <submittedName>
        <fullName evidence="5">Transcriptional regulator, AcrR family</fullName>
    </submittedName>
</protein>